<name>A0A1I8Q489_STOCA</name>
<evidence type="ECO:0000256" key="8">
    <source>
        <dbReference type="ARBA" id="ARBA00023163"/>
    </source>
</evidence>
<dbReference type="STRING" id="35570.A0A1I8Q489"/>
<evidence type="ECO:0000256" key="1">
    <source>
        <dbReference type="ARBA" id="ARBA00004123"/>
    </source>
</evidence>
<keyword evidence="4 10" id="KW-0862">Zinc</keyword>
<evidence type="ECO:0000256" key="4">
    <source>
        <dbReference type="ARBA" id="ARBA00022833"/>
    </source>
</evidence>
<dbReference type="OrthoDB" id="21557at2759"/>
<dbReference type="PANTHER" id="PTHR46367:SF1">
    <property type="entry name" value="ATAXIN-7-LIKE PROTEIN 3"/>
    <property type="match status" value="1"/>
</dbReference>
<evidence type="ECO:0000256" key="5">
    <source>
        <dbReference type="ARBA" id="ARBA00022853"/>
    </source>
</evidence>
<dbReference type="InterPro" id="IPR051078">
    <property type="entry name" value="SGF11"/>
</dbReference>
<dbReference type="FunFam" id="3.30.160.60:FF:000118">
    <property type="entry name" value="Ataxin-7-like protein 3"/>
    <property type="match status" value="1"/>
</dbReference>
<dbReference type="EnsemblMetazoa" id="SCAU013762-RA">
    <property type="protein sequence ID" value="SCAU013762-PA"/>
    <property type="gene ID" value="SCAU013762"/>
</dbReference>
<dbReference type="InterPro" id="IPR013246">
    <property type="entry name" value="SAGA_su_Sgf11"/>
</dbReference>
<dbReference type="KEGG" id="scac:106091176"/>
<feature type="compositionally biased region" description="Low complexity" evidence="12">
    <location>
        <begin position="296"/>
        <end position="312"/>
    </location>
</feature>
<proteinExistence type="inferred from homology"/>
<evidence type="ECO:0000313" key="14">
    <source>
        <dbReference type="Proteomes" id="UP000095300"/>
    </source>
</evidence>
<accession>A0A1I8Q489</accession>
<dbReference type="HAMAP" id="MF_03047">
    <property type="entry name" value="Sgf11"/>
    <property type="match status" value="1"/>
</dbReference>
<evidence type="ECO:0000256" key="7">
    <source>
        <dbReference type="ARBA" id="ARBA00023159"/>
    </source>
</evidence>
<dbReference type="Pfam" id="PF08209">
    <property type="entry name" value="Sgf11"/>
    <property type="match status" value="1"/>
</dbReference>
<evidence type="ECO:0000256" key="11">
    <source>
        <dbReference type="RuleBase" id="RU261113"/>
    </source>
</evidence>
<dbReference type="CTD" id="40035"/>
<dbReference type="Proteomes" id="UP000095300">
    <property type="component" value="Unassembled WGS sequence"/>
</dbReference>
<evidence type="ECO:0000256" key="9">
    <source>
        <dbReference type="ARBA" id="ARBA00023242"/>
    </source>
</evidence>
<dbReference type="GO" id="GO:0000124">
    <property type="term" value="C:SAGA complex"/>
    <property type="evidence" value="ECO:0007669"/>
    <property type="project" value="UniProtKB-UniRule"/>
</dbReference>
<reference evidence="13" key="1">
    <citation type="submission" date="2020-05" db="UniProtKB">
        <authorList>
            <consortium name="EnsemblMetazoa"/>
        </authorList>
    </citation>
    <scope>IDENTIFICATION</scope>
    <source>
        <strain evidence="13">USDA</strain>
    </source>
</reference>
<keyword evidence="8 10" id="KW-0804">Transcription</keyword>
<dbReference type="AlphaFoldDB" id="A0A1I8Q489"/>
<organism evidence="13 14">
    <name type="scientific">Stomoxys calcitrans</name>
    <name type="common">Stable fly</name>
    <name type="synonym">Conops calcitrans</name>
    <dbReference type="NCBI Taxonomy" id="35570"/>
    <lineage>
        <taxon>Eukaryota</taxon>
        <taxon>Metazoa</taxon>
        <taxon>Ecdysozoa</taxon>
        <taxon>Arthropoda</taxon>
        <taxon>Hexapoda</taxon>
        <taxon>Insecta</taxon>
        <taxon>Pterygota</taxon>
        <taxon>Neoptera</taxon>
        <taxon>Endopterygota</taxon>
        <taxon>Diptera</taxon>
        <taxon>Brachycera</taxon>
        <taxon>Muscomorpha</taxon>
        <taxon>Muscoidea</taxon>
        <taxon>Muscidae</taxon>
        <taxon>Stomoxys</taxon>
    </lineage>
</organism>
<dbReference type="PANTHER" id="PTHR46367">
    <property type="entry name" value="ATAXIN-7-LIKE PROTEIN 3"/>
    <property type="match status" value="1"/>
</dbReference>
<dbReference type="GO" id="GO:0006357">
    <property type="term" value="P:regulation of transcription by RNA polymerase II"/>
    <property type="evidence" value="ECO:0007669"/>
    <property type="project" value="TreeGrafter"/>
</dbReference>
<feature type="zinc finger region" description="SGF11-type" evidence="10">
    <location>
        <begin position="218"/>
        <end position="239"/>
    </location>
</feature>
<keyword evidence="5 10" id="KW-0156">Chromatin regulator</keyword>
<keyword evidence="7 10" id="KW-0010">Activator</keyword>
<dbReference type="GO" id="GO:0006325">
    <property type="term" value="P:chromatin organization"/>
    <property type="evidence" value="ECO:0007669"/>
    <property type="project" value="UniProtKB-KW"/>
</dbReference>
<evidence type="ECO:0000313" key="13">
    <source>
        <dbReference type="EnsemblMetazoa" id="SCAU013762-PA"/>
    </source>
</evidence>
<evidence type="ECO:0000256" key="2">
    <source>
        <dbReference type="ARBA" id="ARBA00022723"/>
    </source>
</evidence>
<dbReference type="GO" id="GO:0003713">
    <property type="term" value="F:transcription coactivator activity"/>
    <property type="evidence" value="ECO:0007669"/>
    <property type="project" value="UniProtKB-UniRule"/>
</dbReference>
<feature type="region of interest" description="Disordered" evidence="12">
    <location>
        <begin position="252"/>
        <end position="312"/>
    </location>
</feature>
<feature type="compositionally biased region" description="Low complexity" evidence="12">
    <location>
        <begin position="102"/>
        <end position="118"/>
    </location>
</feature>
<keyword evidence="3 10" id="KW-0863">Zinc-finger</keyword>
<comment type="similarity">
    <text evidence="10 11">Belongs to the SGF11 family.</text>
</comment>
<keyword evidence="9 10" id="KW-0539">Nucleus</keyword>
<feature type="region of interest" description="Disordered" evidence="12">
    <location>
        <begin position="102"/>
        <end position="125"/>
    </location>
</feature>
<feature type="compositionally biased region" description="Low complexity" evidence="12">
    <location>
        <begin position="252"/>
        <end position="268"/>
    </location>
</feature>
<dbReference type="GO" id="GO:0071819">
    <property type="term" value="C:DUBm complex"/>
    <property type="evidence" value="ECO:0007669"/>
    <property type="project" value="UniProtKB-UniRule"/>
</dbReference>
<comment type="subunit">
    <text evidence="10">Component of some SAGA transcription coactivator-HAT complexes. Within the SAGA complex, participates to a subcomplex of SAGA called the DUB module (deubiquitination module).</text>
</comment>
<protein>
    <recommendedName>
        <fullName evidence="10">SAGA-associated factor 11 homolog</fullName>
    </recommendedName>
</protein>
<dbReference type="GeneID" id="106091176"/>
<keyword evidence="2 10" id="KW-0479">Metal-binding</keyword>
<dbReference type="VEuPathDB" id="VectorBase:SCAU013762"/>
<keyword evidence="14" id="KW-1185">Reference proteome</keyword>
<evidence type="ECO:0000256" key="10">
    <source>
        <dbReference type="HAMAP-Rule" id="MF_03047"/>
    </source>
</evidence>
<sequence length="312" mass="34549">MFLTIKPLSKFEILIETFYFNKVKVFLAGCKFVRNLFCFVNLHMTVRCILCSPPYVTQRSLRLDQLYYLVSAVNCQPSITTHTDTHIHPSFIVEMSTGAANSNNAGSKSTNTTSSTSKVPAIEKSNSQNASTATILKSYRDVVKDPKSLDEAANYLYQSLLDDAVVGVFLEIHHLRKTGNLTALEGVNENDAESSFRIVDMPNFDIFGISTAKKPMDCTCPNCDRPVSAARFAPHLEKCMGMGRISSRIASRRLATKESNSASSSSSSTYLQTNNAGSDDEDDIDWSSEKRRKKSSQNSRNNGSKKNNGKTF</sequence>
<evidence type="ECO:0000256" key="6">
    <source>
        <dbReference type="ARBA" id="ARBA00023015"/>
    </source>
</evidence>
<comment type="function">
    <text evidence="10 11">Component of the transcription regulatory histone acetylation (HAT) complex SAGA, a multiprotein complex that activates transcription by remodeling chromatin and mediating histone acetylation and deubiquitination. Within the SAGA complex, participates in a subcomplex that specifically deubiquitinates histone H2B. The SAGA complex is recruited to specific gene promoters by activators, where it is required for transcription.</text>
</comment>
<comment type="subcellular location">
    <subcellularLocation>
        <location evidence="1 10 11">Nucleus</location>
    </subcellularLocation>
</comment>
<dbReference type="GO" id="GO:0008270">
    <property type="term" value="F:zinc ion binding"/>
    <property type="evidence" value="ECO:0007669"/>
    <property type="project" value="UniProtKB-UniRule"/>
</dbReference>
<comment type="domain">
    <text evidence="10">The C-terminal SGF11-type zinc-finger domain forms part of the 'catalytic lobe' of the SAGA deubiquitination module.</text>
</comment>
<keyword evidence="6 10" id="KW-0805">Transcription regulation</keyword>
<gene>
    <name evidence="10" type="primary">Sgf11</name>
    <name evidence="13" type="synonym">106091176</name>
</gene>
<dbReference type="Gene3D" id="3.30.160.60">
    <property type="entry name" value="Classic Zinc Finger"/>
    <property type="match status" value="1"/>
</dbReference>
<evidence type="ECO:0000256" key="12">
    <source>
        <dbReference type="SAM" id="MobiDB-lite"/>
    </source>
</evidence>
<comment type="domain">
    <text evidence="10">The long N-terminal helix forms part of the 'assembly lobe' of the SAGA deubiquitination module.</text>
</comment>
<evidence type="ECO:0000256" key="3">
    <source>
        <dbReference type="ARBA" id="ARBA00022771"/>
    </source>
</evidence>